<name>A0ACC2LC63_PERAE</name>
<dbReference type="Proteomes" id="UP001234297">
    <property type="component" value="Chromosome 7"/>
</dbReference>
<keyword evidence="2" id="KW-1185">Reference proteome</keyword>
<proteinExistence type="predicted"/>
<protein>
    <submittedName>
        <fullName evidence="1">Uncharacterized protein</fullName>
    </submittedName>
</protein>
<accession>A0ACC2LC63</accession>
<dbReference type="EMBL" id="CM056815">
    <property type="protein sequence ID" value="KAJ8631044.1"/>
    <property type="molecule type" value="Genomic_DNA"/>
</dbReference>
<comment type="caution">
    <text evidence="1">The sequence shown here is derived from an EMBL/GenBank/DDBJ whole genome shotgun (WGS) entry which is preliminary data.</text>
</comment>
<sequence length="137" mass="14985">MPSGLGYFPRKLLLDSAGILVVVQRKITGDTQLNCCWNRRHTAASPVFSSPEQSLDRLFQAATTSSGLCSSRRSPLLRFRRGTGGASCLSSSTLYNREQASDLRPTLINSQTENPSAFPSPREPWPTEDQSDPLSSP</sequence>
<reference evidence="1 2" key="1">
    <citation type="journal article" date="2022" name="Hortic Res">
        <title>A haplotype resolved chromosomal level avocado genome allows analysis of novel avocado genes.</title>
        <authorList>
            <person name="Nath O."/>
            <person name="Fletcher S.J."/>
            <person name="Hayward A."/>
            <person name="Shaw L.M."/>
            <person name="Masouleh A.K."/>
            <person name="Furtado A."/>
            <person name="Henry R.J."/>
            <person name="Mitter N."/>
        </authorList>
    </citation>
    <scope>NUCLEOTIDE SEQUENCE [LARGE SCALE GENOMIC DNA]</scope>
    <source>
        <strain evidence="2">cv. Hass</strain>
    </source>
</reference>
<organism evidence="1 2">
    <name type="scientific">Persea americana</name>
    <name type="common">Avocado</name>
    <dbReference type="NCBI Taxonomy" id="3435"/>
    <lineage>
        <taxon>Eukaryota</taxon>
        <taxon>Viridiplantae</taxon>
        <taxon>Streptophyta</taxon>
        <taxon>Embryophyta</taxon>
        <taxon>Tracheophyta</taxon>
        <taxon>Spermatophyta</taxon>
        <taxon>Magnoliopsida</taxon>
        <taxon>Magnoliidae</taxon>
        <taxon>Laurales</taxon>
        <taxon>Lauraceae</taxon>
        <taxon>Persea</taxon>
    </lineage>
</organism>
<evidence type="ECO:0000313" key="2">
    <source>
        <dbReference type="Proteomes" id="UP001234297"/>
    </source>
</evidence>
<gene>
    <name evidence="1" type="ORF">MRB53_024367</name>
</gene>
<evidence type="ECO:0000313" key="1">
    <source>
        <dbReference type="EMBL" id="KAJ8631044.1"/>
    </source>
</evidence>